<reference evidence="1" key="1">
    <citation type="journal article" date="2014" name="Int. J. Syst. Evol. Microbiol.">
        <title>Complete genome sequence of Corynebacterium casei LMG S-19264T (=DSM 44701T), isolated from a smear-ripened cheese.</title>
        <authorList>
            <consortium name="US DOE Joint Genome Institute (JGI-PGF)"/>
            <person name="Walter F."/>
            <person name="Albersmeier A."/>
            <person name="Kalinowski J."/>
            <person name="Ruckert C."/>
        </authorList>
    </citation>
    <scope>NUCLEOTIDE SEQUENCE</scope>
    <source>
        <strain evidence="1">CGMCC 1.15448</strain>
    </source>
</reference>
<gene>
    <name evidence="1" type="ORF">GCM10011511_26270</name>
</gene>
<dbReference type="EMBL" id="BMJC01000003">
    <property type="protein sequence ID" value="GGB01808.1"/>
    <property type="molecule type" value="Genomic_DNA"/>
</dbReference>
<evidence type="ECO:0008006" key="3">
    <source>
        <dbReference type="Google" id="ProtNLM"/>
    </source>
</evidence>
<dbReference type="Pfam" id="PF13384">
    <property type="entry name" value="HTH_23"/>
    <property type="match status" value="2"/>
</dbReference>
<dbReference type="AlphaFoldDB" id="A0A8J2UDN8"/>
<dbReference type="Gene3D" id="1.10.10.60">
    <property type="entry name" value="Homeodomain-like"/>
    <property type="match status" value="1"/>
</dbReference>
<keyword evidence="2" id="KW-1185">Reference proteome</keyword>
<sequence>MPPEVLRAYHYHLKGLTARETAKLLDVSTRTVQRWASEYRFKEKARPDTLQQRAAQLRKQGFSYQEIAATIRKSRTTVYNYLKAAKR</sequence>
<accession>A0A8J2UDN8</accession>
<protein>
    <recommendedName>
        <fullName evidence="3">Helix-turn-helix domain-containing protein</fullName>
    </recommendedName>
</protein>
<evidence type="ECO:0000313" key="2">
    <source>
        <dbReference type="Proteomes" id="UP000607559"/>
    </source>
</evidence>
<proteinExistence type="predicted"/>
<reference evidence="1" key="2">
    <citation type="submission" date="2020-09" db="EMBL/GenBank/DDBJ databases">
        <authorList>
            <person name="Sun Q."/>
            <person name="Zhou Y."/>
        </authorList>
    </citation>
    <scope>NUCLEOTIDE SEQUENCE</scope>
    <source>
        <strain evidence="1">CGMCC 1.15448</strain>
    </source>
</reference>
<comment type="caution">
    <text evidence="1">The sequence shown here is derived from an EMBL/GenBank/DDBJ whole genome shotgun (WGS) entry which is preliminary data.</text>
</comment>
<evidence type="ECO:0000313" key="1">
    <source>
        <dbReference type="EMBL" id="GGB01808.1"/>
    </source>
</evidence>
<name>A0A8J2UDN8_9BACT</name>
<dbReference type="Proteomes" id="UP000607559">
    <property type="component" value="Unassembled WGS sequence"/>
</dbReference>
<organism evidence="1 2">
    <name type="scientific">Puia dinghuensis</name>
    <dbReference type="NCBI Taxonomy" id="1792502"/>
    <lineage>
        <taxon>Bacteria</taxon>
        <taxon>Pseudomonadati</taxon>
        <taxon>Bacteroidota</taxon>
        <taxon>Chitinophagia</taxon>
        <taxon>Chitinophagales</taxon>
        <taxon>Chitinophagaceae</taxon>
        <taxon>Puia</taxon>
    </lineage>
</organism>
<dbReference type="InterPro" id="IPR009057">
    <property type="entry name" value="Homeodomain-like_sf"/>
</dbReference>
<dbReference type="SUPFAM" id="SSF46689">
    <property type="entry name" value="Homeodomain-like"/>
    <property type="match status" value="1"/>
</dbReference>